<keyword evidence="3" id="KW-1185">Reference proteome</keyword>
<accession>A0A9P7BJS3</accession>
<dbReference type="AlphaFoldDB" id="A0A9P7BJS3"/>
<organism evidence="2 3">
    <name type="scientific">Rhizopus oryzae</name>
    <name type="common">Mucormycosis agent</name>
    <name type="synonym">Rhizopus arrhizus var. delemar</name>
    <dbReference type="NCBI Taxonomy" id="64495"/>
    <lineage>
        <taxon>Eukaryota</taxon>
        <taxon>Fungi</taxon>
        <taxon>Fungi incertae sedis</taxon>
        <taxon>Mucoromycota</taxon>
        <taxon>Mucoromycotina</taxon>
        <taxon>Mucoromycetes</taxon>
        <taxon>Mucorales</taxon>
        <taxon>Mucorineae</taxon>
        <taxon>Rhizopodaceae</taxon>
        <taxon>Rhizopus</taxon>
    </lineage>
</organism>
<sequence length="123" mass="14169">MNYSQNYDNLPENTTLSTNSNEFHPYQVLTDSTRQDISPLVFHNNLISTRPPSEPWNNNNNNNESHVDLASPSRELSVSQRGVAGFVAKLYQCLQAPDSEQRYARWCTRQGRDMFVIECIPEF</sequence>
<dbReference type="EMBL" id="JAANQT010006930">
    <property type="protein sequence ID" value="KAG1289971.1"/>
    <property type="molecule type" value="Genomic_DNA"/>
</dbReference>
<name>A0A9P7BJS3_RHIOR</name>
<evidence type="ECO:0000313" key="3">
    <source>
        <dbReference type="Proteomes" id="UP000716291"/>
    </source>
</evidence>
<gene>
    <name evidence="2" type="ORF">G6F64_013985</name>
</gene>
<evidence type="ECO:0000256" key="1">
    <source>
        <dbReference type="SAM" id="MobiDB-lite"/>
    </source>
</evidence>
<protein>
    <submittedName>
        <fullName evidence="2">Uncharacterized protein</fullName>
    </submittedName>
</protein>
<proteinExistence type="predicted"/>
<comment type="caution">
    <text evidence="2">The sequence shown here is derived from an EMBL/GenBank/DDBJ whole genome shotgun (WGS) entry which is preliminary data.</text>
</comment>
<evidence type="ECO:0000313" key="2">
    <source>
        <dbReference type="EMBL" id="KAG1289971.1"/>
    </source>
</evidence>
<feature type="region of interest" description="Disordered" evidence="1">
    <location>
        <begin position="50"/>
        <end position="73"/>
    </location>
</feature>
<dbReference type="Proteomes" id="UP000716291">
    <property type="component" value="Unassembled WGS sequence"/>
</dbReference>
<reference evidence="2" key="1">
    <citation type="journal article" date="2020" name="Microb. Genom.">
        <title>Genetic diversity of clinical and environmental Mucorales isolates obtained from an investigation of mucormycosis cases among solid organ transplant recipients.</title>
        <authorList>
            <person name="Nguyen M.H."/>
            <person name="Kaul D."/>
            <person name="Muto C."/>
            <person name="Cheng S.J."/>
            <person name="Richter R.A."/>
            <person name="Bruno V.M."/>
            <person name="Liu G."/>
            <person name="Beyhan S."/>
            <person name="Sundermann A.J."/>
            <person name="Mounaud S."/>
            <person name="Pasculle A.W."/>
            <person name="Nierman W.C."/>
            <person name="Driscoll E."/>
            <person name="Cumbie R."/>
            <person name="Clancy C.J."/>
            <person name="Dupont C.L."/>
        </authorList>
    </citation>
    <scope>NUCLEOTIDE SEQUENCE</scope>
    <source>
        <strain evidence="2">GL11</strain>
    </source>
</reference>